<accession>G4TJP1</accession>
<dbReference type="Gene3D" id="1.10.630.10">
    <property type="entry name" value="Cytochrome P450"/>
    <property type="match status" value="1"/>
</dbReference>
<dbReference type="PROSITE" id="PS00086">
    <property type="entry name" value="CYTOCHROME_P450"/>
    <property type="match status" value="1"/>
</dbReference>
<evidence type="ECO:0000256" key="1">
    <source>
        <dbReference type="ARBA" id="ARBA00001971"/>
    </source>
</evidence>
<dbReference type="AlphaFoldDB" id="G4TJP1"/>
<evidence type="ECO:0000256" key="5">
    <source>
        <dbReference type="ARBA" id="ARBA00023002"/>
    </source>
</evidence>
<dbReference type="OrthoDB" id="1470350at2759"/>
<dbReference type="Pfam" id="PF00067">
    <property type="entry name" value="p450"/>
    <property type="match status" value="1"/>
</dbReference>
<dbReference type="EMBL" id="CAFZ01000123">
    <property type="protein sequence ID" value="CCA71526.1"/>
    <property type="molecule type" value="Genomic_DNA"/>
</dbReference>
<proteinExistence type="inferred from homology"/>
<dbReference type="PRINTS" id="PR00463">
    <property type="entry name" value="EP450I"/>
</dbReference>
<dbReference type="STRING" id="1109443.G4TJP1"/>
<dbReference type="PRINTS" id="PR00385">
    <property type="entry name" value="P450"/>
</dbReference>
<evidence type="ECO:0000256" key="4">
    <source>
        <dbReference type="ARBA" id="ARBA00022723"/>
    </source>
</evidence>
<organism evidence="10 11">
    <name type="scientific">Serendipita indica (strain DSM 11827)</name>
    <name type="common">Root endophyte fungus</name>
    <name type="synonym">Piriformospora indica</name>
    <dbReference type="NCBI Taxonomy" id="1109443"/>
    <lineage>
        <taxon>Eukaryota</taxon>
        <taxon>Fungi</taxon>
        <taxon>Dikarya</taxon>
        <taxon>Basidiomycota</taxon>
        <taxon>Agaricomycotina</taxon>
        <taxon>Agaricomycetes</taxon>
        <taxon>Sebacinales</taxon>
        <taxon>Serendipitaceae</taxon>
        <taxon>Serendipita</taxon>
    </lineage>
</organism>
<dbReference type="HOGENOM" id="CLU_001570_27_0_1"/>
<evidence type="ECO:0000313" key="11">
    <source>
        <dbReference type="Proteomes" id="UP000007148"/>
    </source>
</evidence>
<keyword evidence="7 9" id="KW-0503">Monooxygenase</keyword>
<dbReference type="InterPro" id="IPR001128">
    <property type="entry name" value="Cyt_P450"/>
</dbReference>
<keyword evidence="3 8" id="KW-0349">Heme</keyword>
<evidence type="ECO:0008006" key="12">
    <source>
        <dbReference type="Google" id="ProtNLM"/>
    </source>
</evidence>
<dbReference type="PANTHER" id="PTHR24287:SF1">
    <property type="entry name" value="P450, PUTATIVE (EUROFUNG)-RELATED"/>
    <property type="match status" value="1"/>
</dbReference>
<dbReference type="InterPro" id="IPR036396">
    <property type="entry name" value="Cyt_P450_sf"/>
</dbReference>
<evidence type="ECO:0000313" key="10">
    <source>
        <dbReference type="EMBL" id="CCA71526.1"/>
    </source>
</evidence>
<dbReference type="InterPro" id="IPR047146">
    <property type="entry name" value="Cyt_P450_E_CYP52_fungi"/>
</dbReference>
<dbReference type="SUPFAM" id="SSF48264">
    <property type="entry name" value="Cytochrome P450"/>
    <property type="match status" value="1"/>
</dbReference>
<keyword evidence="6 8" id="KW-0408">Iron</keyword>
<evidence type="ECO:0000256" key="7">
    <source>
        <dbReference type="ARBA" id="ARBA00023033"/>
    </source>
</evidence>
<dbReference type="eggNOG" id="KOG0157">
    <property type="taxonomic scope" value="Eukaryota"/>
</dbReference>
<evidence type="ECO:0000256" key="2">
    <source>
        <dbReference type="ARBA" id="ARBA00010617"/>
    </source>
</evidence>
<keyword evidence="11" id="KW-1185">Reference proteome</keyword>
<feature type="binding site" description="axial binding residue" evidence="8">
    <location>
        <position position="499"/>
    </location>
    <ligand>
        <name>heme</name>
        <dbReference type="ChEBI" id="CHEBI:30413"/>
    </ligand>
    <ligandPart>
        <name>Fe</name>
        <dbReference type="ChEBI" id="CHEBI:18248"/>
    </ligandPart>
</feature>
<evidence type="ECO:0000256" key="8">
    <source>
        <dbReference type="PIRSR" id="PIRSR602401-1"/>
    </source>
</evidence>
<evidence type="ECO:0000256" key="6">
    <source>
        <dbReference type="ARBA" id="ARBA00023004"/>
    </source>
</evidence>
<reference evidence="10 11" key="1">
    <citation type="journal article" date="2011" name="PLoS Pathog.">
        <title>Endophytic Life Strategies Decoded by Genome and Transcriptome Analyses of the Mutualistic Root Symbiont Piriformospora indica.</title>
        <authorList>
            <person name="Zuccaro A."/>
            <person name="Lahrmann U."/>
            <person name="Guldener U."/>
            <person name="Langen G."/>
            <person name="Pfiffi S."/>
            <person name="Biedenkopf D."/>
            <person name="Wong P."/>
            <person name="Samans B."/>
            <person name="Grimm C."/>
            <person name="Basiewicz M."/>
            <person name="Murat C."/>
            <person name="Martin F."/>
            <person name="Kogel K.H."/>
        </authorList>
    </citation>
    <scope>NUCLEOTIDE SEQUENCE [LARGE SCALE GENOMIC DNA]</scope>
    <source>
        <strain evidence="10 11">DSM 11827</strain>
    </source>
</reference>
<dbReference type="PANTHER" id="PTHR24287">
    <property type="entry name" value="P450, PUTATIVE (EUROFUNG)-RELATED"/>
    <property type="match status" value="1"/>
</dbReference>
<dbReference type="GO" id="GO:0016705">
    <property type="term" value="F:oxidoreductase activity, acting on paired donors, with incorporation or reduction of molecular oxygen"/>
    <property type="evidence" value="ECO:0007669"/>
    <property type="project" value="InterPro"/>
</dbReference>
<dbReference type="GO" id="GO:0004497">
    <property type="term" value="F:monooxygenase activity"/>
    <property type="evidence" value="ECO:0007669"/>
    <property type="project" value="UniProtKB-KW"/>
</dbReference>
<dbReference type="InParanoid" id="G4TJP1"/>
<name>G4TJP1_SERID</name>
<dbReference type="InterPro" id="IPR017972">
    <property type="entry name" value="Cyt_P450_CS"/>
</dbReference>
<dbReference type="InterPro" id="IPR002401">
    <property type="entry name" value="Cyt_P450_E_grp-I"/>
</dbReference>
<comment type="caution">
    <text evidence="10">The sequence shown here is derived from an EMBL/GenBank/DDBJ whole genome shotgun (WGS) entry which is preliminary data.</text>
</comment>
<comment type="cofactor">
    <cofactor evidence="1 8">
        <name>heme</name>
        <dbReference type="ChEBI" id="CHEBI:30413"/>
    </cofactor>
</comment>
<dbReference type="OMA" id="FITEMME"/>
<evidence type="ECO:0000256" key="3">
    <source>
        <dbReference type="ARBA" id="ARBA00022617"/>
    </source>
</evidence>
<protein>
    <recommendedName>
        <fullName evidence="12">Cytochrome P450</fullName>
    </recommendedName>
</protein>
<dbReference type="GO" id="GO:0005506">
    <property type="term" value="F:iron ion binding"/>
    <property type="evidence" value="ECO:0007669"/>
    <property type="project" value="InterPro"/>
</dbReference>
<comment type="similarity">
    <text evidence="2 9">Belongs to the cytochrome P450 family.</text>
</comment>
<keyword evidence="5 9" id="KW-0560">Oxidoreductase</keyword>
<keyword evidence="4 8" id="KW-0479">Metal-binding</keyword>
<dbReference type="GO" id="GO:0020037">
    <property type="term" value="F:heme binding"/>
    <property type="evidence" value="ECO:0007669"/>
    <property type="project" value="InterPro"/>
</dbReference>
<evidence type="ECO:0000256" key="9">
    <source>
        <dbReference type="RuleBase" id="RU000461"/>
    </source>
</evidence>
<dbReference type="Proteomes" id="UP000007148">
    <property type="component" value="Unassembled WGS sequence"/>
</dbReference>
<sequence length="581" mass="66427">MLESVRHALRMFRYSRFLLKSVFNTFIRPPLLVFLISRTQILALPSNYALSGLVYVLSIPFSEIVLTVLSSRRKSRDRKRLGALPVPKVRGRRLGNIDVLSALIAAENSEYPGDIFLQWAKEYGPTFDMNILWASQIVTVDPENVRYVLSTAFTSFEKSEKLRDMFESFWGNGIFTTDGETWKRHRANARPFFAQERLADFTPFEKHMNKMLDILDKLTTDGEPCDIQGLFARYTLDTATEFLFGVSTECLDGFLEHDPDAPYERFMGAFNELAALGATRIRIGSTWPLFELSGDKAVKPTRIIDAFVEPIIRNALRQVRDSDAMDSNFLEHLARVTKDSKMVRDESLNILFAARDTTSSLLTSVAYLLMENPDVEKKMRQEVLDICGPDRTPSIADIRKMKYIEAVLDETLRLFPPVPYNIRRSIDSSALPSPMSKLGQPLYMPPRSSITYAPILIHRDPAFWGEDAHEFRPERWQRGSAPMSHANACMPFNMGPRICLGQQLAYIQATYVWARLLQRHARFERAKDAQPPESLPPTKEWISQGRTGRHAFETIWPHATVVLSVKGGLWVRSVPFLFHEH</sequence>
<gene>
    <name evidence="10" type="ORF">PIIN_05462</name>
</gene>